<comment type="caution">
    <text evidence="2">The sequence shown here is derived from an EMBL/GenBank/DDBJ whole genome shotgun (WGS) entry which is preliminary data.</text>
</comment>
<name>A0A4Z1JJT3_9HELO</name>
<dbReference type="EMBL" id="PQXM01000315">
    <property type="protein sequence ID" value="TGO73989.1"/>
    <property type="molecule type" value="Genomic_DNA"/>
</dbReference>
<evidence type="ECO:0000313" key="2">
    <source>
        <dbReference type="EMBL" id="TGO73989.1"/>
    </source>
</evidence>
<sequence>MTIIPFQLHIYIKSTRQQPNVTDMFFNMKGISLRSISRTSLTMKSLPFHNVDLQRALIQCSIAAPRIFFNTPTGMGGNFRQAHSRNYCSPNYIAPKPKETPKTGDSSTGIDNSKITTRNHAYYQRYSISGFYPIVCNPPPTTKGLPKEDKQVKKTGPKQEEIKAKKTGHEHTCPVHSYSHAYYQQFSISGFYCFNNSPADSKPTKKPSTVKPKDKPKDEHVCSITTCNHAYYRTFSISGFYPAPSSTSANPESSKPTCIAPKISMAEALALAAAFIPSSSSHQKMNENMEHLNLEHDISTSAQTIEELGFEALGIIGFQDARDDMEGEKDMMEDDENDGEAMEFRAGGPGPVCAGLSAVWLLLSPV</sequence>
<accession>A0A4Z1JJT3</accession>
<proteinExistence type="predicted"/>
<evidence type="ECO:0000256" key="1">
    <source>
        <dbReference type="SAM" id="MobiDB-lite"/>
    </source>
</evidence>
<dbReference type="Proteomes" id="UP000297229">
    <property type="component" value="Unassembled WGS sequence"/>
</dbReference>
<protein>
    <submittedName>
        <fullName evidence="2">Uncharacterized protein</fullName>
    </submittedName>
</protein>
<organism evidence="2 3">
    <name type="scientific">Botrytis elliptica</name>
    <dbReference type="NCBI Taxonomy" id="278938"/>
    <lineage>
        <taxon>Eukaryota</taxon>
        <taxon>Fungi</taxon>
        <taxon>Dikarya</taxon>
        <taxon>Ascomycota</taxon>
        <taxon>Pezizomycotina</taxon>
        <taxon>Leotiomycetes</taxon>
        <taxon>Helotiales</taxon>
        <taxon>Sclerotiniaceae</taxon>
        <taxon>Botrytis</taxon>
    </lineage>
</organism>
<evidence type="ECO:0000313" key="3">
    <source>
        <dbReference type="Proteomes" id="UP000297229"/>
    </source>
</evidence>
<gene>
    <name evidence="2" type="ORF">BELL_0317g00150</name>
</gene>
<dbReference type="AlphaFoldDB" id="A0A4Z1JJT3"/>
<keyword evidence="3" id="KW-1185">Reference proteome</keyword>
<feature type="compositionally biased region" description="Basic and acidic residues" evidence="1">
    <location>
        <begin position="145"/>
        <end position="168"/>
    </location>
</feature>
<reference evidence="2 3" key="1">
    <citation type="submission" date="2017-12" db="EMBL/GenBank/DDBJ databases">
        <title>Comparative genomics of Botrytis spp.</title>
        <authorList>
            <person name="Valero-Jimenez C.A."/>
            <person name="Tapia P."/>
            <person name="Veloso J."/>
            <person name="Silva-Moreno E."/>
            <person name="Staats M."/>
            <person name="Valdes J.H."/>
            <person name="Van Kan J.A.L."/>
        </authorList>
    </citation>
    <scope>NUCLEOTIDE SEQUENCE [LARGE SCALE GENOMIC DNA]</scope>
    <source>
        <strain evidence="2 3">Be9601</strain>
    </source>
</reference>
<feature type="region of interest" description="Disordered" evidence="1">
    <location>
        <begin position="141"/>
        <end position="168"/>
    </location>
</feature>